<evidence type="ECO:0000313" key="4">
    <source>
        <dbReference type="Proteomes" id="UP000694300"/>
    </source>
</evidence>
<protein>
    <submittedName>
        <fullName evidence="3">Glycine zipper family protein</fullName>
    </submittedName>
</protein>
<evidence type="ECO:0000259" key="2">
    <source>
        <dbReference type="Pfam" id="PF11181"/>
    </source>
</evidence>
<reference evidence="3 4" key="1">
    <citation type="submission" date="2020-11" db="EMBL/GenBank/DDBJ databases">
        <title>Pseudonocardia abyssalis sp. nov. and Pseudonocardia oceani sp. nov., description and phylogenomic analysis of two novel actinomycetes isolated from the deep Southern Ocean.</title>
        <authorList>
            <person name="Parra J."/>
        </authorList>
    </citation>
    <scope>NUCLEOTIDE SEQUENCE [LARGE SCALE GENOMIC DNA]</scope>
    <source>
        <strain evidence="4">KRD185</strain>
    </source>
</reference>
<feature type="domain" description="General stress protein 17M-like" evidence="2">
    <location>
        <begin position="14"/>
        <end position="81"/>
    </location>
</feature>
<dbReference type="EMBL" id="JADQDF010000001">
    <property type="protein sequence ID" value="MBW0131488.1"/>
    <property type="molecule type" value="Genomic_DNA"/>
</dbReference>
<evidence type="ECO:0000313" key="3">
    <source>
        <dbReference type="EMBL" id="MBW0131488.1"/>
    </source>
</evidence>
<feature type="transmembrane region" description="Helical" evidence="1">
    <location>
        <begin position="67"/>
        <end position="88"/>
    </location>
</feature>
<keyword evidence="1" id="KW-0472">Membrane</keyword>
<dbReference type="Proteomes" id="UP000694300">
    <property type="component" value="Unassembled WGS sequence"/>
</dbReference>
<gene>
    <name evidence="3" type="ORF">I4I82_27960</name>
</gene>
<feature type="transmembrane region" description="Helical" evidence="1">
    <location>
        <begin position="94"/>
        <end position="119"/>
    </location>
</feature>
<keyword evidence="1" id="KW-1133">Transmembrane helix</keyword>
<organism evidence="3 4">
    <name type="scientific">Pseudonocardia oceani</name>
    <dbReference type="NCBI Taxonomy" id="2792013"/>
    <lineage>
        <taxon>Bacteria</taxon>
        <taxon>Bacillati</taxon>
        <taxon>Actinomycetota</taxon>
        <taxon>Actinomycetes</taxon>
        <taxon>Pseudonocardiales</taxon>
        <taxon>Pseudonocardiaceae</taxon>
        <taxon>Pseudonocardia</taxon>
    </lineage>
</organism>
<sequence length="157" mass="17270">MDSAKHAKHPARRRIATFDDYFDAERAVERLTSQGFPVERAAIVGRDMRSVEQITGRLTFVSAAWQGALSGALPGALIGWIFGLFAWLDPLIGALLLTLYGLIFGAVLGAVMGLVTYALQRGRRDFSSVTIMQAQHYDLVVDDEFAVDAARLLDREV</sequence>
<keyword evidence="1" id="KW-0812">Transmembrane</keyword>
<dbReference type="InterPro" id="IPR025889">
    <property type="entry name" value="GSP17M-like_dom"/>
</dbReference>
<proteinExistence type="predicted"/>
<keyword evidence="4" id="KW-1185">Reference proteome</keyword>
<accession>A0ABS6UHU4</accession>
<comment type="caution">
    <text evidence="3">The sequence shown here is derived from an EMBL/GenBank/DDBJ whole genome shotgun (WGS) entry which is preliminary data.</text>
</comment>
<name>A0ABS6UHU4_9PSEU</name>
<dbReference type="Pfam" id="PF11181">
    <property type="entry name" value="YflT"/>
    <property type="match status" value="1"/>
</dbReference>
<evidence type="ECO:0000256" key="1">
    <source>
        <dbReference type="SAM" id="Phobius"/>
    </source>
</evidence>